<reference evidence="1" key="2">
    <citation type="submission" date="2015-11" db="EMBL/GenBank/DDBJ databases">
        <authorList>
            <person name="Zhang Y."/>
            <person name="Guo Z."/>
        </authorList>
    </citation>
    <scope>NUCLEOTIDE SEQUENCE</scope>
</reference>
<accession>A0A0S4MIW1</accession>
<evidence type="ECO:0000313" key="1">
    <source>
        <dbReference type="EMBL" id="CUT98723.1"/>
    </source>
</evidence>
<keyword evidence="2" id="KW-1185">Reference proteome</keyword>
<organism evidence="1 2">
    <name type="scientific">Echinococcus multilocularis</name>
    <name type="common">Fox tapeworm</name>
    <dbReference type="NCBI Taxonomy" id="6211"/>
    <lineage>
        <taxon>Eukaryota</taxon>
        <taxon>Metazoa</taxon>
        <taxon>Spiralia</taxon>
        <taxon>Lophotrochozoa</taxon>
        <taxon>Platyhelminthes</taxon>
        <taxon>Cestoda</taxon>
        <taxon>Eucestoda</taxon>
        <taxon>Cyclophyllidea</taxon>
        <taxon>Taeniidae</taxon>
        <taxon>Echinococcus</taxon>
    </lineage>
</organism>
<proteinExistence type="predicted"/>
<evidence type="ECO:0000313" key="2">
    <source>
        <dbReference type="Proteomes" id="UP000017246"/>
    </source>
</evidence>
<sequence>MWWIRRSSAIPSSSHTAFDSIRVIRRSIRLALLYAVDNNKTVNSFQLHSDRRDSRLKITNWYVNEHLVLYCMLILPQQ</sequence>
<name>A0A0S4MIW1_ECHMU</name>
<protein>
    <submittedName>
        <fullName evidence="1">Homoaconitase</fullName>
    </submittedName>
</protein>
<dbReference type="EMBL" id="LN902844">
    <property type="protein sequence ID" value="CUT98723.1"/>
    <property type="molecule type" value="Genomic_DNA"/>
</dbReference>
<dbReference type="Proteomes" id="UP000017246">
    <property type="component" value="Unassembled WGS sequence"/>
</dbReference>
<dbReference type="AlphaFoldDB" id="A0A0S4MIW1"/>
<reference evidence="1" key="1">
    <citation type="journal article" date="2013" name="Nature">
        <title>The genomes of four tapeworm species reveal adaptations to parasitism.</title>
        <authorList>
            <person name="Tsai I.J."/>
            <person name="Zarowiecki M."/>
            <person name="Holroyd N."/>
            <person name="Garciarrubio A."/>
            <person name="Sanchez-Flores A."/>
            <person name="Brooks K.L."/>
            <person name="Tracey A."/>
            <person name="Bobes R.J."/>
            <person name="Fragoso G."/>
            <person name="Sciutto E."/>
            <person name="Aslett M."/>
            <person name="Beasley H."/>
            <person name="Bennett H.M."/>
            <person name="Cai J."/>
            <person name="Camicia F."/>
            <person name="Clark R."/>
            <person name="Cucher M."/>
            <person name="De Silva N."/>
            <person name="Day T.A."/>
            <person name="Deplazes P."/>
            <person name="Estrada K."/>
            <person name="Fernandez C."/>
            <person name="Holland P.W."/>
            <person name="Hou J."/>
            <person name="Hu S."/>
            <person name="Huckvale T."/>
            <person name="Hung S.S."/>
            <person name="Kamenetzky L."/>
            <person name="Keane J.A."/>
            <person name="Kiss F."/>
            <person name="Koziol U."/>
            <person name="Lambert O."/>
            <person name="Liu K."/>
            <person name="Luo X."/>
            <person name="Luo Y."/>
            <person name="Macchiaroli N."/>
            <person name="Nichol S."/>
            <person name="Paps J."/>
            <person name="Parkinson J."/>
            <person name="Pouchkina-Stantcheva N."/>
            <person name="Riddiford N."/>
            <person name="Rosenzvit M."/>
            <person name="Salinas G."/>
            <person name="Wasmuth J.D."/>
            <person name="Zamanian M."/>
            <person name="Zheng Y."/>
            <person name="Cai X."/>
            <person name="Soberon X."/>
            <person name="Olson P.D."/>
            <person name="Laclette J.P."/>
            <person name="Brehm K."/>
            <person name="Berriman M."/>
            <person name="Garciarrubio A."/>
            <person name="Bobes R.J."/>
            <person name="Fragoso G."/>
            <person name="Sanchez-Flores A."/>
            <person name="Estrada K."/>
            <person name="Cevallos M.A."/>
            <person name="Morett E."/>
            <person name="Gonzalez V."/>
            <person name="Portillo T."/>
            <person name="Ochoa-Leyva A."/>
            <person name="Jose M.V."/>
            <person name="Sciutto E."/>
            <person name="Landa A."/>
            <person name="Jimenez L."/>
            <person name="Valdes V."/>
            <person name="Carrero J.C."/>
            <person name="Larralde C."/>
            <person name="Morales-Montor J."/>
            <person name="Limon-Lason J."/>
            <person name="Soberon X."/>
            <person name="Laclette J.P."/>
        </authorList>
    </citation>
    <scope>NUCLEOTIDE SEQUENCE [LARGE SCALE GENOMIC DNA]</scope>
</reference>